<keyword evidence="3" id="KW-1185">Reference proteome</keyword>
<name>A0A0K6IIK5_9GAMM</name>
<evidence type="ECO:0000313" key="2">
    <source>
        <dbReference type="EMBL" id="CUB02939.1"/>
    </source>
</evidence>
<dbReference type="InterPro" id="IPR000073">
    <property type="entry name" value="AB_hydrolase_1"/>
</dbReference>
<protein>
    <submittedName>
        <fullName evidence="2">Pimeloyl-ACP methyl ester carboxylesterase</fullName>
    </submittedName>
</protein>
<evidence type="ECO:0000259" key="1">
    <source>
        <dbReference type="Pfam" id="PF12697"/>
    </source>
</evidence>
<dbReference type="PANTHER" id="PTHR43798">
    <property type="entry name" value="MONOACYLGLYCEROL LIPASE"/>
    <property type="match status" value="1"/>
</dbReference>
<dbReference type="PANTHER" id="PTHR43798:SF29">
    <property type="entry name" value="AB HYDROLASE-1 DOMAIN-CONTAINING PROTEIN"/>
    <property type="match status" value="1"/>
</dbReference>
<dbReference type="STRING" id="1137284.GCA_001418205_00783"/>
<dbReference type="SUPFAM" id="SSF53474">
    <property type="entry name" value="alpha/beta-Hydrolases"/>
    <property type="match status" value="1"/>
</dbReference>
<reference evidence="3" key="1">
    <citation type="submission" date="2015-08" db="EMBL/GenBank/DDBJ databases">
        <authorList>
            <person name="Varghese N."/>
        </authorList>
    </citation>
    <scope>NUCLEOTIDE SEQUENCE [LARGE SCALE GENOMIC DNA]</scope>
    <source>
        <strain evidence="3">JCM 18476</strain>
    </source>
</reference>
<dbReference type="OrthoDB" id="2086224at2"/>
<dbReference type="InterPro" id="IPR029058">
    <property type="entry name" value="AB_hydrolase_fold"/>
</dbReference>
<dbReference type="AlphaFoldDB" id="A0A0K6IIK5"/>
<dbReference type="Proteomes" id="UP000182769">
    <property type="component" value="Unassembled WGS sequence"/>
</dbReference>
<dbReference type="Gene3D" id="3.40.50.1820">
    <property type="entry name" value="alpha/beta hydrolase"/>
    <property type="match status" value="1"/>
</dbReference>
<proteinExistence type="predicted"/>
<evidence type="ECO:0000313" key="3">
    <source>
        <dbReference type="Proteomes" id="UP000182769"/>
    </source>
</evidence>
<dbReference type="EMBL" id="CYHG01000002">
    <property type="protein sequence ID" value="CUB02939.1"/>
    <property type="molecule type" value="Genomic_DNA"/>
</dbReference>
<sequence length="239" mass="25904">MKPKLVCLTGLLCDELVWQEVAKRLEAIADVSIISFAGFDDLTAMAQHVLEQVHGEFALAGHSMGARVALEVYRLAPERVTHLALLNTGVHPKSEKEVPGRIRLLELAQEQGTKALAVDWLRPMMSSKGLSNSALMVKLEGMVSAYSVEQFAGQINALLNRPNAQAILATITVPTLLLSGTEDTWSPAAQHQAMQESITGSELVVVEGVGHMAPVEDPEKVAVAMQAWLEKGSEAYEKR</sequence>
<organism evidence="2 3">
    <name type="scientific">Marinomonas fungiae</name>
    <dbReference type="NCBI Taxonomy" id="1137284"/>
    <lineage>
        <taxon>Bacteria</taxon>
        <taxon>Pseudomonadati</taxon>
        <taxon>Pseudomonadota</taxon>
        <taxon>Gammaproteobacteria</taxon>
        <taxon>Oceanospirillales</taxon>
        <taxon>Oceanospirillaceae</taxon>
        <taxon>Marinomonas</taxon>
    </lineage>
</organism>
<dbReference type="Pfam" id="PF12697">
    <property type="entry name" value="Abhydrolase_6"/>
    <property type="match status" value="1"/>
</dbReference>
<accession>A0A0K6IIK5</accession>
<dbReference type="RefSeq" id="WP_055461907.1">
    <property type="nucleotide sequence ID" value="NZ_CYHG01000002.1"/>
</dbReference>
<gene>
    <name evidence="2" type="ORF">Ga0061065_102277</name>
</gene>
<dbReference type="InterPro" id="IPR050266">
    <property type="entry name" value="AB_hydrolase_sf"/>
</dbReference>
<feature type="domain" description="AB hydrolase-1" evidence="1">
    <location>
        <begin position="38"/>
        <end position="222"/>
    </location>
</feature>